<feature type="binding site" evidence="13">
    <location>
        <position position="131"/>
    </location>
    <ligand>
        <name>Zn(2+)</name>
        <dbReference type="ChEBI" id="CHEBI:29105"/>
    </ligand>
</feature>
<dbReference type="HOGENOM" id="CLU_096072_3_3_4"/>
<dbReference type="GO" id="GO:0003700">
    <property type="term" value="F:DNA-binding transcription factor activity"/>
    <property type="evidence" value="ECO:0007669"/>
    <property type="project" value="UniProtKB-UniRule"/>
</dbReference>
<protein>
    <recommendedName>
        <fullName evidence="5 15">Ferric uptake regulation protein</fullName>
    </recommendedName>
</protein>
<dbReference type="GO" id="GO:0000976">
    <property type="term" value="F:transcription cis-regulatory region binding"/>
    <property type="evidence" value="ECO:0007669"/>
    <property type="project" value="TreeGrafter"/>
</dbReference>
<keyword evidence="6 15" id="KW-0963">Cytoplasm</keyword>
<keyword evidence="9 13" id="KW-0862">Zinc</keyword>
<dbReference type="PANTHER" id="PTHR33202">
    <property type="entry name" value="ZINC UPTAKE REGULATION PROTEIN"/>
    <property type="match status" value="1"/>
</dbReference>
<dbReference type="GO" id="GO:0008270">
    <property type="term" value="F:zinc ion binding"/>
    <property type="evidence" value="ECO:0007669"/>
    <property type="project" value="TreeGrafter"/>
</dbReference>
<dbReference type="InterPro" id="IPR036390">
    <property type="entry name" value="WH_DNA-bd_sf"/>
</dbReference>
<evidence type="ECO:0000256" key="14">
    <source>
        <dbReference type="PIRSR" id="PIRSR602481-2"/>
    </source>
</evidence>
<dbReference type="AlphaFoldDB" id="A0A0H3LNV4"/>
<comment type="cofactor">
    <cofactor evidence="13">
        <name>Zn(2+)</name>
        <dbReference type="ChEBI" id="CHEBI:29105"/>
    </cofactor>
    <text evidence="13">Binds 1 zinc ion per subunit.</text>
</comment>
<dbReference type="CDD" id="cd07153">
    <property type="entry name" value="Fur_like"/>
    <property type="match status" value="1"/>
</dbReference>
<gene>
    <name evidence="15 16" type="primary">fur</name>
    <name evidence="16" type="ordered locus">BB0215</name>
</gene>
<dbReference type="SUPFAM" id="SSF46785">
    <property type="entry name" value="Winged helix' DNA-binding domain"/>
    <property type="match status" value="1"/>
</dbReference>
<proteinExistence type="inferred from homology"/>
<dbReference type="Proteomes" id="UP000001027">
    <property type="component" value="Chromosome"/>
</dbReference>
<feature type="binding site" evidence="14">
    <location>
        <position position="87"/>
    </location>
    <ligand>
        <name>Fe cation</name>
        <dbReference type="ChEBI" id="CHEBI:24875"/>
    </ligand>
</feature>
<dbReference type="Gene3D" id="3.30.1490.190">
    <property type="match status" value="1"/>
</dbReference>
<dbReference type="RefSeq" id="WP_010925737.1">
    <property type="nucleotide sequence ID" value="NC_002927.3"/>
</dbReference>
<comment type="subunit">
    <text evidence="4 15">Homodimer.</text>
</comment>
<dbReference type="InterPro" id="IPR036388">
    <property type="entry name" value="WH-like_DNA-bd_sf"/>
</dbReference>
<comment type="function">
    <text evidence="1">Acts as a global negative controlling element, employing Fe(2+) as a cofactor to bind the operator of the repressed genes.</text>
</comment>
<comment type="cofactor">
    <cofactor evidence="14">
        <name>Mn(2+)</name>
        <dbReference type="ChEBI" id="CHEBI:29035"/>
    </cofactor>
    <cofactor evidence="14">
        <name>Fe(2+)</name>
        <dbReference type="ChEBI" id="CHEBI:29033"/>
    </cofactor>
    <text evidence="14">Binds 1 Mn(2+) or Fe(2+) ion per subunit.</text>
</comment>
<evidence type="ECO:0000256" key="7">
    <source>
        <dbReference type="ARBA" id="ARBA00022491"/>
    </source>
</evidence>
<dbReference type="EMBL" id="BX640437">
    <property type="protein sequence ID" value="CAE30713.1"/>
    <property type="molecule type" value="Genomic_DNA"/>
</dbReference>
<evidence type="ECO:0000313" key="17">
    <source>
        <dbReference type="Proteomes" id="UP000001027"/>
    </source>
</evidence>
<dbReference type="Gene3D" id="1.10.10.10">
    <property type="entry name" value="Winged helix-like DNA-binding domain superfamily/Winged helix DNA-binding domain"/>
    <property type="match status" value="1"/>
</dbReference>
<organism evidence="16 17">
    <name type="scientific">Bordetella bronchiseptica (strain ATCC BAA-588 / NCTC 13252 / RB50)</name>
    <name type="common">Alcaligenes bronchisepticus</name>
    <dbReference type="NCBI Taxonomy" id="257310"/>
    <lineage>
        <taxon>Bacteria</taxon>
        <taxon>Pseudomonadati</taxon>
        <taxon>Pseudomonadota</taxon>
        <taxon>Betaproteobacteria</taxon>
        <taxon>Burkholderiales</taxon>
        <taxon>Alcaligenaceae</taxon>
        <taxon>Bordetella</taxon>
    </lineage>
</organism>
<sequence length="146" mass="15896">MVGKDLRSAGIKATLPRLQVLEVFNRHPDRHLSAAEVYRTLAAERTPLGLATVYRVLGQLAQAGVLSRLQLDPHGSLFELAGKGRHDHLVCTRCGRVVESADPAIARQAARVARRHGFVLEAYNLGLYGRCRTCSALVSGPKGVFE</sequence>
<dbReference type="InterPro" id="IPR002481">
    <property type="entry name" value="FUR"/>
</dbReference>
<dbReference type="InterPro" id="IPR043135">
    <property type="entry name" value="Fur_C"/>
</dbReference>
<evidence type="ECO:0000256" key="6">
    <source>
        <dbReference type="ARBA" id="ARBA00022490"/>
    </source>
</evidence>
<dbReference type="GO" id="GO:0045892">
    <property type="term" value="P:negative regulation of DNA-templated transcription"/>
    <property type="evidence" value="ECO:0007669"/>
    <property type="project" value="TreeGrafter"/>
</dbReference>
<evidence type="ECO:0000256" key="5">
    <source>
        <dbReference type="ARBA" id="ARBA00020910"/>
    </source>
</evidence>
<evidence type="ECO:0000256" key="15">
    <source>
        <dbReference type="RuleBase" id="RU364037"/>
    </source>
</evidence>
<comment type="subcellular location">
    <subcellularLocation>
        <location evidence="2 15">Cytoplasm</location>
    </subcellularLocation>
</comment>
<evidence type="ECO:0000256" key="9">
    <source>
        <dbReference type="ARBA" id="ARBA00022833"/>
    </source>
</evidence>
<evidence type="ECO:0000256" key="11">
    <source>
        <dbReference type="ARBA" id="ARBA00023125"/>
    </source>
</evidence>
<keyword evidence="11 15" id="KW-0238">DNA-binding</keyword>
<dbReference type="FunFam" id="1.10.10.10:FF:000007">
    <property type="entry name" value="Ferric uptake regulation protein"/>
    <property type="match status" value="1"/>
</dbReference>
<evidence type="ECO:0000256" key="12">
    <source>
        <dbReference type="ARBA" id="ARBA00023163"/>
    </source>
</evidence>
<dbReference type="eggNOG" id="COG0735">
    <property type="taxonomic scope" value="Bacteria"/>
</dbReference>
<evidence type="ECO:0000256" key="10">
    <source>
        <dbReference type="ARBA" id="ARBA00023015"/>
    </source>
</evidence>
<evidence type="ECO:0000256" key="4">
    <source>
        <dbReference type="ARBA" id="ARBA00011738"/>
    </source>
</evidence>
<dbReference type="GO" id="GO:0005829">
    <property type="term" value="C:cytosol"/>
    <property type="evidence" value="ECO:0007669"/>
    <property type="project" value="TreeGrafter"/>
</dbReference>
<keyword evidence="14 15" id="KW-0408">Iron</keyword>
<keyword evidence="12 15" id="KW-0804">Transcription</keyword>
<keyword evidence="7 15" id="KW-0678">Repressor</keyword>
<evidence type="ECO:0000256" key="13">
    <source>
        <dbReference type="PIRSR" id="PIRSR602481-1"/>
    </source>
</evidence>
<evidence type="ECO:0000256" key="8">
    <source>
        <dbReference type="ARBA" id="ARBA00022723"/>
    </source>
</evidence>
<dbReference type="Pfam" id="PF01475">
    <property type="entry name" value="FUR"/>
    <property type="match status" value="1"/>
</dbReference>
<accession>A0A0H3LNV4</accession>
<feature type="binding site" evidence="13">
    <location>
        <position position="94"/>
    </location>
    <ligand>
        <name>Zn(2+)</name>
        <dbReference type="ChEBI" id="CHEBI:29105"/>
    </ligand>
</feature>
<name>A0A0H3LNV4_BORBR</name>
<comment type="similarity">
    <text evidence="3 15">Belongs to the Fur family.</text>
</comment>
<evidence type="ECO:0000256" key="3">
    <source>
        <dbReference type="ARBA" id="ARBA00007957"/>
    </source>
</evidence>
<evidence type="ECO:0000256" key="1">
    <source>
        <dbReference type="ARBA" id="ARBA00002997"/>
    </source>
</evidence>
<dbReference type="KEGG" id="bbr:BB0215"/>
<evidence type="ECO:0000256" key="2">
    <source>
        <dbReference type="ARBA" id="ARBA00004496"/>
    </source>
</evidence>
<keyword evidence="8 13" id="KW-0479">Metal-binding</keyword>
<feature type="binding site" evidence="13">
    <location>
        <position position="134"/>
    </location>
    <ligand>
        <name>Zn(2+)</name>
        <dbReference type="ChEBI" id="CHEBI:29105"/>
    </ligand>
</feature>
<reference evidence="16 17" key="1">
    <citation type="journal article" date="2003" name="Nat. Genet.">
        <title>Comparative analysis of the genome sequences of Bordetella pertussis, Bordetella parapertussis and Bordetella bronchiseptica.</title>
        <authorList>
            <person name="Parkhill J."/>
            <person name="Sebaihia M."/>
            <person name="Preston A."/>
            <person name="Murphy L.D."/>
            <person name="Thomson N.R."/>
            <person name="Harris D.E."/>
            <person name="Holden M.T.G."/>
            <person name="Churcher C.M."/>
            <person name="Bentley S.D."/>
            <person name="Mungall K.L."/>
            <person name="Cerdeno-Tarraga A.-M."/>
            <person name="Temple L."/>
            <person name="James K.D."/>
            <person name="Harris B."/>
            <person name="Quail M.A."/>
            <person name="Achtman M."/>
            <person name="Atkin R."/>
            <person name="Baker S."/>
            <person name="Basham D."/>
            <person name="Bason N."/>
            <person name="Cherevach I."/>
            <person name="Chillingworth T."/>
            <person name="Collins M."/>
            <person name="Cronin A."/>
            <person name="Davis P."/>
            <person name="Doggett J."/>
            <person name="Feltwell T."/>
            <person name="Goble A."/>
            <person name="Hamlin N."/>
            <person name="Hauser H."/>
            <person name="Holroyd S."/>
            <person name="Jagels K."/>
            <person name="Leather S."/>
            <person name="Moule S."/>
            <person name="Norberczak H."/>
            <person name="O'Neil S."/>
            <person name="Ormond D."/>
            <person name="Price C."/>
            <person name="Rabbinowitsch E."/>
            <person name="Rutter S."/>
            <person name="Sanders M."/>
            <person name="Saunders D."/>
            <person name="Seeger K."/>
            <person name="Sharp S."/>
            <person name="Simmonds M."/>
            <person name="Skelton J."/>
            <person name="Squares R."/>
            <person name="Squares S."/>
            <person name="Stevens K."/>
            <person name="Unwin L."/>
            <person name="Whitehead S."/>
            <person name="Barrell B.G."/>
            <person name="Maskell D.J."/>
        </authorList>
    </citation>
    <scope>NUCLEOTIDE SEQUENCE [LARGE SCALE GENOMIC DNA]</scope>
    <source>
        <strain evidence="16 17">ATCC BAA-588 / NCTC 13252 / RB50</strain>
    </source>
</reference>
<keyword evidence="10 15" id="KW-0805">Transcription regulation</keyword>
<dbReference type="GO" id="GO:1900705">
    <property type="term" value="P:negative regulation of siderophore biosynthetic process"/>
    <property type="evidence" value="ECO:0007669"/>
    <property type="project" value="TreeGrafter"/>
</dbReference>
<dbReference type="PANTHER" id="PTHR33202:SF2">
    <property type="entry name" value="FERRIC UPTAKE REGULATION PROTEIN"/>
    <property type="match status" value="1"/>
</dbReference>
<evidence type="ECO:0000313" key="16">
    <source>
        <dbReference type="EMBL" id="CAE30713.1"/>
    </source>
</evidence>
<feature type="binding site" evidence="13">
    <location>
        <position position="91"/>
    </location>
    <ligand>
        <name>Zn(2+)</name>
        <dbReference type="ChEBI" id="CHEBI:29105"/>
    </ligand>
</feature>